<dbReference type="Proteomes" id="UP000199445">
    <property type="component" value="Unassembled WGS sequence"/>
</dbReference>
<keyword evidence="3" id="KW-1185">Reference proteome</keyword>
<evidence type="ECO:0000313" key="3">
    <source>
        <dbReference type="Proteomes" id="UP000199445"/>
    </source>
</evidence>
<reference evidence="2 3" key="1">
    <citation type="submission" date="2016-10" db="EMBL/GenBank/DDBJ databases">
        <authorList>
            <person name="de Groot N.N."/>
        </authorList>
    </citation>
    <scope>NUCLEOTIDE SEQUENCE [LARGE SCALE GENOMIC DNA]</scope>
    <source>
        <strain evidence="2 3">IBRC-M 10445</strain>
    </source>
</reference>
<dbReference type="NCBIfam" id="NF006984">
    <property type="entry name" value="PRK09450.2-4"/>
    <property type="match status" value="1"/>
</dbReference>
<dbReference type="PIRSF" id="PIRSF001444">
    <property type="entry name" value="Adenylate_cycl"/>
    <property type="match status" value="1"/>
</dbReference>
<protein>
    <submittedName>
        <fullName evidence="2">Adenylate cyclase</fullName>
    </submittedName>
</protein>
<dbReference type="GO" id="GO:0004016">
    <property type="term" value="F:adenylate cyclase activity"/>
    <property type="evidence" value="ECO:0007669"/>
    <property type="project" value="InterPro"/>
</dbReference>
<gene>
    <name evidence="2" type="ORF">SAMN05216429_104186</name>
</gene>
<feature type="domain" description="Adenylate cyclase class-I N-terminal" evidence="1">
    <location>
        <begin position="21"/>
        <end position="216"/>
    </location>
</feature>
<dbReference type="Pfam" id="PF12633">
    <property type="entry name" value="Adenyl_cycl_N"/>
    <property type="match status" value="1"/>
</dbReference>
<sequence>MTVQALPIVLDFEEGIDRKTLKRLRDRFLLVNRQRWERACSALTWRQQVVLEVLPLVFHLNHPSLPGYLNGLCPEGICGYTPSRSTINAARRVARSFCFRDKGLRQPDIDSLFLMGSPGTLGHSVASDLDVWLCHRADLSEQGVRSLERKADKLSEWAASLGVELHVFVFSAADWRAGRQQVEVTGENCGSAQHYLLLDEFYRTSIHLAGQYPMWWLVPVDSEGDYDDIRQRLVDCRFIRPDEYIDFGPVPSIPSEEFPGAGIWQLYKGIDAPWKAILKLLLIECYATDRAPQLLSARFKQSVHQGLLDVDELDPYIMLYRRLEDWLRNQQAEGRLELVRRSLYLKTGLPLSRAGMVGDQWRIDMLRRLVAEWQWDEERLKSLDDRQGWRAEEVIGLRRTIVSELTHSYRLLSRMAREQGTDAAISPHDINLLGRKLYAAFQRKAGKVEFINPGLVPSLAEENLSFHHQSEQGREGEGWLLFRDLEDPSDAFWKPVIRRSGNLAELLVWCYCNGLLNRATRLNVRAGSSVATVTEVREILDVLQAFLPMPLVPASRQALTREVRPVKNLLLVNVATDPQAHLSERGLHKLSARNDSLGFSGGHDNLVSTIDQIALNSWQELSVQHYAAGDTLIQCLKNVLAQVAASPSALPEIQVFAPTRGHGAAIARRLQELFGDVLRQFFSGGLGPAPVRYLIEMDRRYFLLQFNGPEPGFVALNSRQALMQALQQPQEHYLPLVPDRHALRDEPELRAVCEASEPDNLQVFWSLRAGIGRLWVVDECGSIWSRTMRAQRRSHLLGPLLRFLDNLQERRMLRQLDMGGPTGELRCYELERRGGDWQAVPRPDQQSRVALPGFEVQAVGVRQGDGSLSFDVFCQDREFTAEEYGEQLIPAVAHYIRSLRRSNEPYPIYLTDLHLPHDLEPQHYQRDIQTCQYLQYLNVLERALNR</sequence>
<evidence type="ECO:0000259" key="1">
    <source>
        <dbReference type="Pfam" id="PF12633"/>
    </source>
</evidence>
<dbReference type="Pfam" id="PF01295">
    <property type="entry name" value="Adenylate_cycl"/>
    <property type="match status" value="1"/>
</dbReference>
<dbReference type="InterPro" id="IPR000274">
    <property type="entry name" value="Adenylate_cyclase_1"/>
</dbReference>
<evidence type="ECO:0000313" key="2">
    <source>
        <dbReference type="EMBL" id="SFJ64951.1"/>
    </source>
</evidence>
<proteinExistence type="predicted"/>
<dbReference type="OrthoDB" id="5571448at2"/>
<dbReference type="InterPro" id="IPR024685">
    <property type="entry name" value="Adenylate_cyclase_1_N"/>
</dbReference>
<organism evidence="2 3">
    <name type="scientific">Marinobacter persicus</name>
    <dbReference type="NCBI Taxonomy" id="930118"/>
    <lineage>
        <taxon>Bacteria</taxon>
        <taxon>Pseudomonadati</taxon>
        <taxon>Pseudomonadota</taxon>
        <taxon>Gammaproteobacteria</taxon>
        <taxon>Pseudomonadales</taxon>
        <taxon>Marinobacteraceae</taxon>
        <taxon>Marinobacter</taxon>
    </lineage>
</organism>
<accession>A0A1I3T540</accession>
<name>A0A1I3T540_9GAMM</name>
<dbReference type="EMBL" id="FOSC01000004">
    <property type="protein sequence ID" value="SFJ64951.1"/>
    <property type="molecule type" value="Genomic_DNA"/>
</dbReference>
<dbReference type="AlphaFoldDB" id="A0A1I3T540"/>
<dbReference type="PANTHER" id="PTHR38760:SF1">
    <property type="entry name" value="ADENYLATE CYCLASE"/>
    <property type="match status" value="1"/>
</dbReference>
<dbReference type="GO" id="GO:0006171">
    <property type="term" value="P:cAMP biosynthetic process"/>
    <property type="evidence" value="ECO:0007669"/>
    <property type="project" value="InterPro"/>
</dbReference>
<dbReference type="PANTHER" id="PTHR38760">
    <property type="entry name" value="ADENYLATE CYCLASE"/>
    <property type="match status" value="1"/>
</dbReference>